<dbReference type="EMBL" id="CP073041">
    <property type="protein sequence ID" value="UXE63892.1"/>
    <property type="molecule type" value="Genomic_DNA"/>
</dbReference>
<dbReference type="InterPro" id="IPR005532">
    <property type="entry name" value="SUMF_dom"/>
</dbReference>
<reference evidence="3" key="1">
    <citation type="submission" date="2021-04" db="EMBL/GenBank/DDBJ databases">
        <title>Genome sequence of Woronichinia naegeliana from Washington state freshwater lake bloom.</title>
        <authorList>
            <person name="Dreher T.W."/>
        </authorList>
    </citation>
    <scope>NUCLEOTIDE SEQUENCE</scope>
    <source>
        <strain evidence="3">WA131</strain>
    </source>
</reference>
<dbReference type="KEGG" id="wna:KA717_15880"/>
<name>A0A977L1W4_9CYAN</name>
<dbReference type="Pfam" id="PF03781">
    <property type="entry name" value="FGE-sulfatase"/>
    <property type="match status" value="1"/>
</dbReference>
<dbReference type="PROSITE" id="PS00018">
    <property type="entry name" value="EF_HAND_1"/>
    <property type="match status" value="1"/>
</dbReference>
<dbReference type="InterPro" id="IPR016187">
    <property type="entry name" value="CTDL_fold"/>
</dbReference>
<dbReference type="Gene3D" id="3.90.1580.10">
    <property type="entry name" value="paralog of FGE (formylglycine-generating enzyme)"/>
    <property type="match status" value="1"/>
</dbReference>
<dbReference type="InterPro" id="IPR011600">
    <property type="entry name" value="Pept_C14_caspase"/>
</dbReference>
<accession>A0A977L1W4</accession>
<dbReference type="GO" id="GO:0006508">
    <property type="term" value="P:proteolysis"/>
    <property type="evidence" value="ECO:0007669"/>
    <property type="project" value="InterPro"/>
</dbReference>
<dbReference type="PANTHER" id="PTHR23150:SF19">
    <property type="entry name" value="FORMYLGLYCINE-GENERATING ENZYME"/>
    <property type="match status" value="1"/>
</dbReference>
<organism evidence="3">
    <name type="scientific">Woronichinia naegeliana WA131</name>
    <dbReference type="NCBI Taxonomy" id="2824559"/>
    <lineage>
        <taxon>Bacteria</taxon>
        <taxon>Bacillati</taxon>
        <taxon>Cyanobacteriota</taxon>
        <taxon>Cyanophyceae</taxon>
        <taxon>Synechococcales</taxon>
        <taxon>Coelosphaeriaceae</taxon>
        <taxon>Woronichinia</taxon>
    </lineage>
</organism>
<dbReference type="GO" id="GO:0004197">
    <property type="term" value="F:cysteine-type endopeptidase activity"/>
    <property type="evidence" value="ECO:0007669"/>
    <property type="project" value="InterPro"/>
</dbReference>
<dbReference type="Gene3D" id="3.40.50.1460">
    <property type="match status" value="1"/>
</dbReference>
<sequence>MAKVALLIGVSEYPPGLNPLPAAVKDIEALGTVLEDPELGNFDSVEILANPDCQEMQFAIETLLENRTKEDLVLLFFSGHGIKDHDYNKLHFATRITRKNNQGRLIVSTAVSAHFVHDLINSPSNRQLKRLVIILDCCFSGAFDPALSAKDGGSIDLQSELGGEGRIVLTASNSIQNAFEQKGADLSVYTRYLVQGIETGLGDLDEDGWVSVSELHDYAARQVQQAAPSMTPQIITLRGNITKNFDIKLAKAKLTDPKQKFREKVTKSVVNGQILPAAKRTLEAYRKQFGLTPEEAHEIIADILRPFQEYRDNLQQYREAFLESCEHQYPLIESELASLRDLQRILALRDEDIEPIQQEIEALFANKSLKKVEIQTITITGIKNGKAIIQSQTKQIELFTEDLGNNILLEMIKIPAGQFWMGQTELEKQELIRQLGEEGYQKLLARELPRHQVSLQSFFLAKYPITQAQYQQIMGDNPSKFKDFEDSFNLPVENVSWEMVREFCQKLSEKTGKNYSLPSEAQWEYACRAGTETPFSLGETITTDYVNYDGNYSYGDEPKGESRRKTTPVNKFFPNAFGLYDMHGNVWEWCEDGWHKNYENAPRDGSSWNDNHSQGSTRVIRGGSWYGNPRYCRSAYRNNSVNHGGYHGFRVVSPQDF</sequence>
<dbReference type="InterPro" id="IPR051043">
    <property type="entry name" value="Sulfatase_Mod_Factor_Kinase"/>
</dbReference>
<dbReference type="InterPro" id="IPR029030">
    <property type="entry name" value="Caspase-like_dom_sf"/>
</dbReference>
<dbReference type="PANTHER" id="PTHR23150">
    <property type="entry name" value="SULFATASE MODIFYING FACTOR 1, 2"/>
    <property type="match status" value="1"/>
</dbReference>
<dbReference type="Proteomes" id="UP001065613">
    <property type="component" value="Chromosome"/>
</dbReference>
<dbReference type="SUPFAM" id="SSF56436">
    <property type="entry name" value="C-type lectin-like"/>
    <property type="match status" value="1"/>
</dbReference>
<gene>
    <name evidence="3" type="ORF">KA717_15880</name>
</gene>
<evidence type="ECO:0000313" key="3">
    <source>
        <dbReference type="EMBL" id="UXE63892.1"/>
    </source>
</evidence>
<dbReference type="NCBIfam" id="NF047832">
    <property type="entry name" value="caspase_w_EACC1"/>
    <property type="match status" value="1"/>
</dbReference>
<dbReference type="InterPro" id="IPR018247">
    <property type="entry name" value="EF_Hand_1_Ca_BS"/>
</dbReference>
<protein>
    <submittedName>
        <fullName evidence="3">SUMF1/EgtB/PvdO family nonheme iron enzyme</fullName>
    </submittedName>
</protein>
<feature type="domain" description="Sulfatase-modifying factor enzyme-like" evidence="2">
    <location>
        <begin position="410"/>
        <end position="652"/>
    </location>
</feature>
<feature type="domain" description="Peptidase C14 caspase" evidence="1">
    <location>
        <begin position="3"/>
        <end position="232"/>
    </location>
</feature>
<dbReference type="SUPFAM" id="SSF52129">
    <property type="entry name" value="Caspase-like"/>
    <property type="match status" value="1"/>
</dbReference>
<evidence type="ECO:0000259" key="1">
    <source>
        <dbReference type="Pfam" id="PF00656"/>
    </source>
</evidence>
<dbReference type="Pfam" id="PF00656">
    <property type="entry name" value="Peptidase_C14"/>
    <property type="match status" value="1"/>
</dbReference>
<dbReference type="AlphaFoldDB" id="A0A977L1W4"/>
<dbReference type="InterPro" id="IPR042095">
    <property type="entry name" value="SUMF_sf"/>
</dbReference>
<dbReference type="GO" id="GO:0120147">
    <property type="term" value="F:formylglycine-generating oxidase activity"/>
    <property type="evidence" value="ECO:0007669"/>
    <property type="project" value="TreeGrafter"/>
</dbReference>
<proteinExistence type="predicted"/>
<evidence type="ECO:0000259" key="2">
    <source>
        <dbReference type="Pfam" id="PF03781"/>
    </source>
</evidence>